<dbReference type="Pfam" id="PF08238">
    <property type="entry name" value="Sel1"/>
    <property type="match status" value="5"/>
</dbReference>
<dbReference type="NCBIfam" id="TIGR04183">
    <property type="entry name" value="Por_Secre_tail"/>
    <property type="match status" value="1"/>
</dbReference>
<protein>
    <submittedName>
        <fullName evidence="1">T9SS type A sorting domain-containing protein</fullName>
    </submittedName>
</protein>
<dbReference type="AlphaFoldDB" id="A0A4Q1D9J4"/>
<name>A0A4Q1D9J4_9BACT</name>
<dbReference type="Proteomes" id="UP000290545">
    <property type="component" value="Unassembled WGS sequence"/>
</dbReference>
<dbReference type="Gene3D" id="1.25.40.10">
    <property type="entry name" value="Tetratricopeptide repeat domain"/>
    <property type="match status" value="1"/>
</dbReference>
<dbReference type="InterPro" id="IPR006597">
    <property type="entry name" value="Sel1-like"/>
</dbReference>
<comment type="caution">
    <text evidence="1">The sequence shown here is derived from an EMBL/GenBank/DDBJ whole genome shotgun (WGS) entry which is preliminary data.</text>
</comment>
<gene>
    <name evidence="1" type="ORF">ESB13_04385</name>
</gene>
<evidence type="ECO:0000313" key="1">
    <source>
        <dbReference type="EMBL" id="RXK86054.1"/>
    </source>
</evidence>
<keyword evidence="2" id="KW-1185">Reference proteome</keyword>
<accession>A0A4Q1D9J4</accession>
<dbReference type="PANTHER" id="PTHR11102">
    <property type="entry name" value="SEL-1-LIKE PROTEIN"/>
    <property type="match status" value="1"/>
</dbReference>
<evidence type="ECO:0000313" key="2">
    <source>
        <dbReference type="Proteomes" id="UP000290545"/>
    </source>
</evidence>
<proteinExistence type="predicted"/>
<dbReference type="OrthoDB" id="1045962at2"/>
<organism evidence="1 2">
    <name type="scientific">Filimonas effusa</name>
    <dbReference type="NCBI Taxonomy" id="2508721"/>
    <lineage>
        <taxon>Bacteria</taxon>
        <taxon>Pseudomonadati</taxon>
        <taxon>Bacteroidota</taxon>
        <taxon>Chitinophagia</taxon>
        <taxon>Chitinophagales</taxon>
        <taxon>Chitinophagaceae</taxon>
        <taxon>Filimonas</taxon>
    </lineage>
</organism>
<reference evidence="1 2" key="1">
    <citation type="submission" date="2019-01" db="EMBL/GenBank/DDBJ databases">
        <title>Filimonas sp. strain TTM-71.</title>
        <authorList>
            <person name="Chen W.-M."/>
        </authorList>
    </citation>
    <scope>NUCLEOTIDE SEQUENCE [LARGE SCALE GENOMIC DNA]</scope>
    <source>
        <strain evidence="1 2">TTM-71</strain>
    </source>
</reference>
<dbReference type="PANTHER" id="PTHR11102:SF160">
    <property type="entry name" value="ERAD-ASSOCIATED E3 UBIQUITIN-PROTEIN LIGASE COMPONENT HRD3"/>
    <property type="match status" value="1"/>
</dbReference>
<sequence>MKRIIFLMALLCPYVKNYAQDKTEDHYAIGMSYLNGINLSYDLGKAKEHLMLAAQYADPRAMLQLAAIYEKNADSAVYWYNKAIAAKAANAHFLLGRYYQLGTGIKQNFSKAASYYKQGVQVGEKYARNALAYLYFKGLGVSQDYAAAFQLFLVSARDSLPNSMYFLGVCYRNGYGVPSDQSKAHYWLGRAAAEGENAAIHELMEEKTPENKSVISLEWEEKLKALRLTTEKYKADNDNNYEGNYEGSVVYFDWSGKYVTEIQPLELHLTKTAGCYNGLWKEGESKAASITMSASNNKFVFAEGASYVRKDHYSARKEEVWQFNNASFELTFLNDSVQLMGSVKFYSPVRKEPGKPLQVILRRKLDFTHKAEKQEVNMTLFPNPAQAYTSLKFSLANTATVAVQVYSQAGTLLYSELPRVIPAGTYTTDLPTKKIKPGTYIVKLLVDQTVFSKLLMKL</sequence>
<dbReference type="InterPro" id="IPR050767">
    <property type="entry name" value="Sel1_AlgK"/>
</dbReference>
<dbReference type="RefSeq" id="WP_129001805.1">
    <property type="nucleotide sequence ID" value="NZ_SDHZ01000001.1"/>
</dbReference>
<dbReference type="EMBL" id="SDHZ01000001">
    <property type="protein sequence ID" value="RXK86054.1"/>
    <property type="molecule type" value="Genomic_DNA"/>
</dbReference>
<dbReference type="InterPro" id="IPR011990">
    <property type="entry name" value="TPR-like_helical_dom_sf"/>
</dbReference>
<dbReference type="InterPro" id="IPR026444">
    <property type="entry name" value="Secre_tail"/>
</dbReference>
<dbReference type="SUPFAM" id="SSF81901">
    <property type="entry name" value="HCP-like"/>
    <property type="match status" value="1"/>
</dbReference>
<dbReference type="SMART" id="SM00671">
    <property type="entry name" value="SEL1"/>
    <property type="match status" value="5"/>
</dbReference>